<keyword evidence="1" id="KW-0472">Membrane</keyword>
<protein>
    <submittedName>
        <fullName evidence="2">Uncharacterized protein</fullName>
    </submittedName>
</protein>
<keyword evidence="1" id="KW-0812">Transmembrane</keyword>
<dbReference type="AlphaFoldDB" id="A0A8S1H3W5"/>
<dbReference type="Proteomes" id="UP000835052">
    <property type="component" value="Unassembled WGS sequence"/>
</dbReference>
<comment type="caution">
    <text evidence="2">The sequence shown here is derived from an EMBL/GenBank/DDBJ whole genome shotgun (WGS) entry which is preliminary data.</text>
</comment>
<reference evidence="2" key="1">
    <citation type="submission" date="2020-10" db="EMBL/GenBank/DDBJ databases">
        <authorList>
            <person name="Kikuchi T."/>
        </authorList>
    </citation>
    <scope>NUCLEOTIDE SEQUENCE</scope>
    <source>
        <strain evidence="2">NKZ352</strain>
    </source>
</reference>
<evidence type="ECO:0000256" key="1">
    <source>
        <dbReference type="SAM" id="Phobius"/>
    </source>
</evidence>
<accession>A0A8S1H3W5</accession>
<sequence length="92" mass="9747">MNRIHLSVLHQKSTLRRCNVFLKSIRLATVLKENSDMGVNSGTVIAGVAGATALAISAAAIPFVAPALRRVCIPYVPATCSQLANDLAMDEL</sequence>
<proteinExistence type="predicted"/>
<evidence type="ECO:0000313" key="2">
    <source>
        <dbReference type="EMBL" id="CAD6188100.1"/>
    </source>
</evidence>
<evidence type="ECO:0000313" key="3">
    <source>
        <dbReference type="Proteomes" id="UP000835052"/>
    </source>
</evidence>
<organism evidence="2 3">
    <name type="scientific">Caenorhabditis auriculariae</name>
    <dbReference type="NCBI Taxonomy" id="2777116"/>
    <lineage>
        <taxon>Eukaryota</taxon>
        <taxon>Metazoa</taxon>
        <taxon>Ecdysozoa</taxon>
        <taxon>Nematoda</taxon>
        <taxon>Chromadorea</taxon>
        <taxon>Rhabditida</taxon>
        <taxon>Rhabditina</taxon>
        <taxon>Rhabditomorpha</taxon>
        <taxon>Rhabditoidea</taxon>
        <taxon>Rhabditidae</taxon>
        <taxon>Peloderinae</taxon>
        <taxon>Caenorhabditis</taxon>
    </lineage>
</organism>
<dbReference type="EMBL" id="CAJGYM010000007">
    <property type="protein sequence ID" value="CAD6188100.1"/>
    <property type="molecule type" value="Genomic_DNA"/>
</dbReference>
<feature type="transmembrane region" description="Helical" evidence="1">
    <location>
        <begin position="44"/>
        <end position="65"/>
    </location>
</feature>
<keyword evidence="1" id="KW-1133">Transmembrane helix</keyword>
<name>A0A8S1H3W5_9PELO</name>
<keyword evidence="3" id="KW-1185">Reference proteome</keyword>
<gene>
    <name evidence="2" type="ORF">CAUJ_LOCUS4019</name>
</gene>